<dbReference type="AlphaFoldDB" id="A0A839TWP3"/>
<evidence type="ECO:0000313" key="1">
    <source>
        <dbReference type="EMBL" id="MBB3130010.1"/>
    </source>
</evidence>
<reference evidence="1 2" key="1">
    <citation type="submission" date="2020-08" db="EMBL/GenBank/DDBJ databases">
        <title>Genomic Encyclopedia of Type Strains, Phase III (KMG-III): the genomes of soil and plant-associated and newly described type strains.</title>
        <authorList>
            <person name="Whitman W."/>
        </authorList>
    </citation>
    <scope>NUCLEOTIDE SEQUENCE [LARGE SCALE GENOMIC DNA]</scope>
    <source>
        <strain evidence="1 2">CECT 5831</strain>
    </source>
</reference>
<name>A0A839TWP3_9BACL</name>
<dbReference type="Proteomes" id="UP000517523">
    <property type="component" value="Unassembled WGS sequence"/>
</dbReference>
<sequence>MTQRRGRNHSGEAAAVAFASEFRPLTGLIKSGNLEATAIGRMIRHRSGLSFSDTARGSYSRCFASAKREISAALRASSRKIISASSSQLTKDHQRLFEPAHERSSAALQASSRKIISASSSQLTKDHQRLFKPAHEKHQRLFEPAHEKHQRLFEPAF</sequence>
<gene>
    <name evidence="1" type="ORF">FHS19_004715</name>
</gene>
<protein>
    <submittedName>
        <fullName evidence="1">Uncharacterized protein</fullName>
    </submittedName>
</protein>
<accession>A0A839TWP3</accession>
<organism evidence="1 2">
    <name type="scientific">Paenibacillus rhizosphaerae</name>
    <dbReference type="NCBI Taxonomy" id="297318"/>
    <lineage>
        <taxon>Bacteria</taxon>
        <taxon>Bacillati</taxon>
        <taxon>Bacillota</taxon>
        <taxon>Bacilli</taxon>
        <taxon>Bacillales</taxon>
        <taxon>Paenibacillaceae</taxon>
        <taxon>Paenibacillus</taxon>
    </lineage>
</organism>
<dbReference type="EMBL" id="JACHXJ010000004">
    <property type="protein sequence ID" value="MBB3130010.1"/>
    <property type="molecule type" value="Genomic_DNA"/>
</dbReference>
<proteinExistence type="predicted"/>
<evidence type="ECO:0000313" key="2">
    <source>
        <dbReference type="Proteomes" id="UP000517523"/>
    </source>
</evidence>
<comment type="caution">
    <text evidence="1">The sequence shown here is derived from an EMBL/GenBank/DDBJ whole genome shotgun (WGS) entry which is preliminary data.</text>
</comment>